<evidence type="ECO:0000256" key="3">
    <source>
        <dbReference type="ARBA" id="ARBA00022679"/>
    </source>
</evidence>
<dbReference type="GO" id="GO:0009307">
    <property type="term" value="P:DNA restriction-modification system"/>
    <property type="evidence" value="ECO:0007669"/>
    <property type="project" value="UniProtKB-KW"/>
</dbReference>
<dbReference type="NCBIfam" id="TIGR00675">
    <property type="entry name" value="dcm"/>
    <property type="match status" value="1"/>
</dbReference>
<dbReference type="PROSITE" id="PS00095">
    <property type="entry name" value="C5_MTASE_2"/>
    <property type="match status" value="1"/>
</dbReference>
<sequence>MPSTISRFRPPPTQSSIPHPALSCIEICAGAGGQSLGLERAGFSHDVLVEIDADACATLRANRPNWTVLQADLRTVNADDISGMSSTVGLLAGGVPCPPFSLAGRQLGAADDRDLFPEVLRLMAQIRPRVLLIENVKGLLQARFDAYRTEIISELSVLGYMAEWRLLRACDFGVPQLRPRAVLIAMPAPLFAAFSWPTAQTSDEAFATVGQVLYESMASGGWELAESWAAGANQIAPTLCGGSRRHGGPDLGPSRARQAWARLGVQGSSIANSPPGPGDQLPVRLTVDQMALLQGFPAAWRITGTKTARYRQVGNAFPPPVAAALGRSIAAVLIAEDSAASRPLPISRQRSSQPSLLHGAPV</sequence>
<evidence type="ECO:0000256" key="6">
    <source>
        <dbReference type="PROSITE-ProRule" id="PRU01016"/>
    </source>
</evidence>
<protein>
    <recommendedName>
        <fullName evidence="1">DNA (cytosine-5-)-methyltransferase</fullName>
        <ecNumber evidence="1">2.1.1.37</ecNumber>
    </recommendedName>
</protein>
<dbReference type="SUPFAM" id="SSF53335">
    <property type="entry name" value="S-adenosyl-L-methionine-dependent methyltransferases"/>
    <property type="match status" value="1"/>
</dbReference>
<dbReference type="PANTHER" id="PTHR10629">
    <property type="entry name" value="CYTOSINE-SPECIFIC METHYLTRANSFERASE"/>
    <property type="match status" value="1"/>
</dbReference>
<dbReference type="Gene3D" id="3.90.120.10">
    <property type="entry name" value="DNA Methylase, subunit A, domain 2"/>
    <property type="match status" value="1"/>
</dbReference>
<evidence type="ECO:0000256" key="4">
    <source>
        <dbReference type="ARBA" id="ARBA00022691"/>
    </source>
</evidence>
<dbReference type="GO" id="GO:0032259">
    <property type="term" value="P:methylation"/>
    <property type="evidence" value="ECO:0007669"/>
    <property type="project" value="UniProtKB-KW"/>
</dbReference>
<dbReference type="EMBL" id="AP035881">
    <property type="protein sequence ID" value="BFP46966.1"/>
    <property type="molecule type" value="Genomic_DNA"/>
</dbReference>
<feature type="active site" evidence="6">
    <location>
        <position position="97"/>
    </location>
</feature>
<dbReference type="Pfam" id="PF00145">
    <property type="entry name" value="DNA_methylase"/>
    <property type="match status" value="1"/>
</dbReference>
<dbReference type="PROSITE" id="PS51679">
    <property type="entry name" value="SAM_MT_C5"/>
    <property type="match status" value="1"/>
</dbReference>
<dbReference type="InterPro" id="IPR050390">
    <property type="entry name" value="C5-Methyltransferase"/>
</dbReference>
<dbReference type="EC" id="2.1.1.37" evidence="1"/>
<evidence type="ECO:0000256" key="1">
    <source>
        <dbReference type="ARBA" id="ARBA00011975"/>
    </source>
</evidence>
<keyword evidence="3 6" id="KW-0808">Transferase</keyword>
<proteinExistence type="inferred from homology"/>
<dbReference type="InterPro" id="IPR031303">
    <property type="entry name" value="C5_meth_CS"/>
</dbReference>
<keyword evidence="4 6" id="KW-0949">S-adenosyl-L-methionine</keyword>
<reference evidence="9" key="1">
    <citation type="submission" date="2024-07" db="EMBL/GenBank/DDBJ databases">
        <title>Complete genome sequences of cellulolytic bacteria, Kitasatospora sp. CMC57 and Streptomyces sp. CMC78, isolated from Japanese agricultural soil.</title>
        <authorList>
            <person name="Hashimoto T."/>
            <person name="Ito M."/>
            <person name="Iwamoto M."/>
            <person name="Fukahori D."/>
            <person name="Shoda T."/>
            <person name="Sakoda M."/>
            <person name="Morohoshi T."/>
            <person name="Mitsuboshi M."/>
            <person name="Nishizawa T."/>
        </authorList>
    </citation>
    <scope>NUCLEOTIDE SEQUENCE</scope>
    <source>
        <strain evidence="9">CMC57</strain>
    </source>
</reference>
<dbReference type="InterPro" id="IPR001525">
    <property type="entry name" value="C5_MeTfrase"/>
</dbReference>
<dbReference type="GO" id="GO:0003677">
    <property type="term" value="F:DNA binding"/>
    <property type="evidence" value="ECO:0007669"/>
    <property type="project" value="TreeGrafter"/>
</dbReference>
<name>A0AB33JWB4_9ACTN</name>
<keyword evidence="2 6" id="KW-0489">Methyltransferase</keyword>
<dbReference type="PRINTS" id="PR00105">
    <property type="entry name" value="C5METTRFRASE"/>
</dbReference>
<dbReference type="GO" id="GO:0044027">
    <property type="term" value="P:negative regulation of gene expression via chromosomal CpG island methylation"/>
    <property type="evidence" value="ECO:0007669"/>
    <property type="project" value="TreeGrafter"/>
</dbReference>
<evidence type="ECO:0000256" key="2">
    <source>
        <dbReference type="ARBA" id="ARBA00022603"/>
    </source>
</evidence>
<dbReference type="Gene3D" id="3.40.50.150">
    <property type="entry name" value="Vaccinia Virus protein VP39"/>
    <property type="match status" value="1"/>
</dbReference>
<gene>
    <name evidence="9" type="ORF">KCMC57_33340</name>
</gene>
<comment type="similarity">
    <text evidence="6 7">Belongs to the class I-like SAM-binding methyltransferase superfamily. C5-methyltransferase family.</text>
</comment>
<accession>A0AB33JWB4</accession>
<evidence type="ECO:0000256" key="5">
    <source>
        <dbReference type="ARBA" id="ARBA00022747"/>
    </source>
</evidence>
<dbReference type="AlphaFoldDB" id="A0AB33JWB4"/>
<dbReference type="RefSeq" id="WP_407989344.1">
    <property type="nucleotide sequence ID" value="NZ_AP035881.2"/>
</dbReference>
<evidence type="ECO:0000256" key="8">
    <source>
        <dbReference type="SAM" id="MobiDB-lite"/>
    </source>
</evidence>
<dbReference type="GO" id="GO:0003886">
    <property type="term" value="F:DNA (cytosine-5-)-methyltransferase activity"/>
    <property type="evidence" value="ECO:0007669"/>
    <property type="project" value="UniProtKB-EC"/>
</dbReference>
<organism evidence="9">
    <name type="scientific">Kitasatospora sp. CMC57</name>
    <dbReference type="NCBI Taxonomy" id="3231513"/>
    <lineage>
        <taxon>Bacteria</taxon>
        <taxon>Bacillati</taxon>
        <taxon>Actinomycetota</taxon>
        <taxon>Actinomycetes</taxon>
        <taxon>Kitasatosporales</taxon>
        <taxon>Streptomycetaceae</taxon>
        <taxon>Kitasatospora</taxon>
    </lineage>
</organism>
<evidence type="ECO:0000313" key="9">
    <source>
        <dbReference type="EMBL" id="BFP46966.1"/>
    </source>
</evidence>
<evidence type="ECO:0000256" key="7">
    <source>
        <dbReference type="RuleBase" id="RU000416"/>
    </source>
</evidence>
<feature type="region of interest" description="Disordered" evidence="8">
    <location>
        <begin position="342"/>
        <end position="362"/>
    </location>
</feature>
<dbReference type="PANTHER" id="PTHR10629:SF52">
    <property type="entry name" value="DNA (CYTOSINE-5)-METHYLTRANSFERASE 1"/>
    <property type="match status" value="1"/>
</dbReference>
<keyword evidence="5" id="KW-0680">Restriction system</keyword>
<dbReference type="InterPro" id="IPR029063">
    <property type="entry name" value="SAM-dependent_MTases_sf"/>
</dbReference>